<dbReference type="Gene3D" id="1.50.10.10">
    <property type="match status" value="1"/>
</dbReference>
<evidence type="ECO:0000256" key="4">
    <source>
        <dbReference type="ARBA" id="ARBA00023180"/>
    </source>
</evidence>
<keyword evidence="3" id="KW-0256">Endoplasmic reticulum</keyword>
<dbReference type="PANTHER" id="PTHR45679:SF5">
    <property type="entry name" value="ER DEGRADATION-ENHANCING ALPHA-MANNOSIDASE-LIKE PROTEIN 1"/>
    <property type="match status" value="1"/>
</dbReference>
<dbReference type="InterPro" id="IPR044674">
    <property type="entry name" value="EDEM1/2/3"/>
</dbReference>
<evidence type="ECO:0000256" key="5">
    <source>
        <dbReference type="RuleBase" id="RU361193"/>
    </source>
</evidence>
<keyword evidence="5" id="KW-0326">Glycosidase</keyword>
<dbReference type="PANTHER" id="PTHR45679">
    <property type="entry name" value="ER DEGRADATION-ENHANCING ALPHA-MANNOSIDASE-LIKE PROTEIN 2"/>
    <property type="match status" value="1"/>
</dbReference>
<protein>
    <recommendedName>
        <fullName evidence="5">alpha-1,2-Mannosidase</fullName>
        <ecNumber evidence="5">3.2.1.-</ecNumber>
    </recommendedName>
</protein>
<dbReference type="GO" id="GO:0016020">
    <property type="term" value="C:membrane"/>
    <property type="evidence" value="ECO:0007669"/>
    <property type="project" value="InterPro"/>
</dbReference>
<evidence type="ECO:0000256" key="2">
    <source>
        <dbReference type="ARBA" id="ARBA00007658"/>
    </source>
</evidence>
<dbReference type="GO" id="GO:1904380">
    <property type="term" value="P:endoplasmic reticulum mannose trimming"/>
    <property type="evidence" value="ECO:0007669"/>
    <property type="project" value="InterPro"/>
</dbReference>
<evidence type="ECO:0000256" key="3">
    <source>
        <dbReference type="ARBA" id="ARBA00022824"/>
    </source>
</evidence>
<dbReference type="EMBL" id="CM000781">
    <property type="protein sequence ID" value="AQK74747.1"/>
    <property type="molecule type" value="Genomic_DNA"/>
</dbReference>
<dbReference type="PRINTS" id="PR00747">
    <property type="entry name" value="GLYHDRLASE47"/>
</dbReference>
<dbReference type="InterPro" id="IPR036026">
    <property type="entry name" value="Seven-hairpin_glycosidases"/>
</dbReference>
<dbReference type="GO" id="GO:0004571">
    <property type="term" value="F:mannosyl-oligosaccharide 1,2-alpha-mannosidase activity"/>
    <property type="evidence" value="ECO:0007669"/>
    <property type="project" value="InterPro"/>
</dbReference>
<comment type="subcellular location">
    <subcellularLocation>
        <location evidence="1">Endoplasmic reticulum</location>
    </subcellularLocation>
</comment>
<dbReference type="SUPFAM" id="SSF48225">
    <property type="entry name" value="Seven-hairpin glycosidases"/>
    <property type="match status" value="1"/>
</dbReference>
<dbReference type="EC" id="3.2.1.-" evidence="5"/>
<accession>A0A1D6HJV9</accession>
<dbReference type="GO" id="GO:0044322">
    <property type="term" value="C:endoplasmic reticulum quality control compartment"/>
    <property type="evidence" value="ECO:0007669"/>
    <property type="project" value="GOC"/>
</dbReference>
<comment type="similarity">
    <text evidence="2 5">Belongs to the glycosyl hydrolase 47 family.</text>
</comment>
<name>A0A1D6HJV9_MAIZE</name>
<organism evidence="6">
    <name type="scientific">Zea mays</name>
    <name type="common">Maize</name>
    <dbReference type="NCBI Taxonomy" id="4577"/>
    <lineage>
        <taxon>Eukaryota</taxon>
        <taxon>Viridiplantae</taxon>
        <taxon>Streptophyta</taxon>
        <taxon>Embryophyta</taxon>
        <taxon>Tracheophyta</taxon>
        <taxon>Spermatophyta</taxon>
        <taxon>Magnoliopsida</taxon>
        <taxon>Liliopsida</taxon>
        <taxon>Poales</taxon>
        <taxon>Poaceae</taxon>
        <taxon>PACMAD clade</taxon>
        <taxon>Panicoideae</taxon>
        <taxon>Andropogonodae</taxon>
        <taxon>Andropogoneae</taxon>
        <taxon>Tripsacinae</taxon>
        <taxon>Zea</taxon>
    </lineage>
</organism>
<proteinExistence type="inferred from homology"/>
<dbReference type="GO" id="GO:0005975">
    <property type="term" value="P:carbohydrate metabolic process"/>
    <property type="evidence" value="ECO:0007669"/>
    <property type="project" value="InterPro"/>
</dbReference>
<gene>
    <name evidence="6" type="ORF">ZEAMMB73_Zm00001d017997</name>
</gene>
<dbReference type="InterPro" id="IPR012341">
    <property type="entry name" value="6hp_glycosidase-like_sf"/>
</dbReference>
<dbReference type="ExpressionAtlas" id="A0A1D6HJV9">
    <property type="expression patterns" value="baseline and differential"/>
</dbReference>
<sequence length="383" mass="43585">MRSPGRRLPAPARLVAAALLLAALTGGAVGADGYGRARRVYMKNKVLEMFYHAYDNYMTYAFPHDELKPLTKSFTDSLSELGNLNVLNLVVLGNLTEFERGVLWLSENLTFDVDARINLFECNIRLLGGLISAHILAKDYSSQFKHGLYQDQLLRLAESLGNRFLPAFETPTGLPYSWINLKYGVMENETTETSTSGCGSLILEMGVLSRLTGDSRYEAAALRALRKLWSMRSSLNLVGTTLDVFTGKWIQYSSGIGAGVDSFYEYLIKAYILFGSDEYWDMFHSAYLAVQKYFRHGPWYHEADMRTGEATHWQLTSLQAFWPGLQFYCTEQTLLGDVTAANLSHREFYNIWQRFGVLPERYTVFNQVFVNGEQKYTRLVRQN</sequence>
<evidence type="ECO:0000256" key="1">
    <source>
        <dbReference type="ARBA" id="ARBA00004240"/>
    </source>
</evidence>
<dbReference type="Pfam" id="PF01532">
    <property type="entry name" value="Glyco_hydro_47"/>
    <property type="match status" value="1"/>
</dbReference>
<evidence type="ECO:0000313" key="6">
    <source>
        <dbReference type="EMBL" id="AQK74747.1"/>
    </source>
</evidence>
<dbReference type="GO" id="GO:0005509">
    <property type="term" value="F:calcium ion binding"/>
    <property type="evidence" value="ECO:0007669"/>
    <property type="project" value="InterPro"/>
</dbReference>
<keyword evidence="5" id="KW-0378">Hydrolase</keyword>
<dbReference type="InterPro" id="IPR001382">
    <property type="entry name" value="Glyco_hydro_47"/>
</dbReference>
<keyword evidence="4" id="KW-0325">Glycoprotein</keyword>
<reference evidence="6" key="1">
    <citation type="submission" date="2015-12" db="EMBL/GenBank/DDBJ databases">
        <title>Update maize B73 reference genome by single molecule sequencing technologies.</title>
        <authorList>
            <consortium name="Maize Genome Sequencing Project"/>
            <person name="Ware D."/>
        </authorList>
    </citation>
    <scope>NUCLEOTIDE SEQUENCE</scope>
    <source>
        <tissue evidence="6">Seedling</tissue>
    </source>
</reference>
<dbReference type="AlphaFoldDB" id="A0A1D6HJV9"/>